<dbReference type="AlphaFoldDB" id="A0A1G9MSE5"/>
<dbReference type="SUPFAM" id="SSF48452">
    <property type="entry name" value="TPR-like"/>
    <property type="match status" value="1"/>
</dbReference>
<protein>
    <recommendedName>
        <fullName evidence="3">Tetratricopeptide repeat-containing protein</fullName>
    </recommendedName>
</protein>
<dbReference type="OrthoDB" id="54411at2"/>
<dbReference type="Gene3D" id="1.25.40.10">
    <property type="entry name" value="Tetratricopeptide repeat domain"/>
    <property type="match status" value="1"/>
</dbReference>
<dbReference type="EMBL" id="FNEK01000113">
    <property type="protein sequence ID" value="SDL77023.1"/>
    <property type="molecule type" value="Genomic_DNA"/>
</dbReference>
<name>A0A1G9MSE5_9RHOB</name>
<dbReference type="STRING" id="571298.SAMN04488026_111310"/>
<dbReference type="RefSeq" id="WP_093164449.1">
    <property type="nucleotide sequence ID" value="NZ_FNEK01000113.1"/>
</dbReference>
<organism evidence="1 2">
    <name type="scientific">Aliiruegeria lutimaris</name>
    <dbReference type="NCBI Taxonomy" id="571298"/>
    <lineage>
        <taxon>Bacteria</taxon>
        <taxon>Pseudomonadati</taxon>
        <taxon>Pseudomonadota</taxon>
        <taxon>Alphaproteobacteria</taxon>
        <taxon>Rhodobacterales</taxon>
        <taxon>Roseobacteraceae</taxon>
        <taxon>Aliiruegeria</taxon>
    </lineage>
</organism>
<evidence type="ECO:0000313" key="2">
    <source>
        <dbReference type="Proteomes" id="UP000199382"/>
    </source>
</evidence>
<dbReference type="InterPro" id="IPR011990">
    <property type="entry name" value="TPR-like_helical_dom_sf"/>
</dbReference>
<evidence type="ECO:0008006" key="3">
    <source>
        <dbReference type="Google" id="ProtNLM"/>
    </source>
</evidence>
<evidence type="ECO:0000313" key="1">
    <source>
        <dbReference type="EMBL" id="SDL77023.1"/>
    </source>
</evidence>
<accession>A0A1G9MSE5</accession>
<keyword evidence="2" id="KW-1185">Reference proteome</keyword>
<reference evidence="1 2" key="1">
    <citation type="submission" date="2016-10" db="EMBL/GenBank/DDBJ databases">
        <authorList>
            <person name="de Groot N.N."/>
        </authorList>
    </citation>
    <scope>NUCLEOTIDE SEQUENCE [LARGE SCALE GENOMIC DNA]</scope>
    <source>
        <strain evidence="1 2">DSM 25294</strain>
    </source>
</reference>
<dbReference type="Proteomes" id="UP000199382">
    <property type="component" value="Unassembled WGS sequence"/>
</dbReference>
<gene>
    <name evidence="1" type="ORF">SAMN04488026_111310</name>
</gene>
<proteinExistence type="predicted"/>
<sequence>MTLVQALFERAIELDPDYFGGYAGSAQALATLAITSPPGPSRSELEVQAAERAARALELAPAEGWSHSVAAVVSMVQRDYNAALAQSSRALTLSPEDVWLRNLDALIALFSGEFERAIQSADAVGRQANPGNRFPHRNVIASAKFHLGHYAEAIKWYNTAAREGDPISAISLAYLTAAQERLGETEAAAEMFALMQKAWPDFPIEALFLSLFRDPDHALEITSALEEVAGADQGPMWSQ</sequence>